<evidence type="ECO:0000313" key="1">
    <source>
        <dbReference type="EMBL" id="CAA9492872.1"/>
    </source>
</evidence>
<sequence length="65" mass="7604">MSREIIRAGKKGVNERGIRLQASGFRYPQTYLCSVAAPYARCHIAYNQRRRTRKAEEPNRRTRHG</sequence>
<name>A0A6J4SDF7_9ACTN</name>
<reference evidence="1" key="1">
    <citation type="submission" date="2020-02" db="EMBL/GenBank/DDBJ databases">
        <authorList>
            <person name="Meier V. D."/>
        </authorList>
    </citation>
    <scope>NUCLEOTIDE SEQUENCE</scope>
    <source>
        <strain evidence="1">AVDCRST_MAG12</strain>
    </source>
</reference>
<organism evidence="1">
    <name type="scientific">uncultured Rubrobacteraceae bacterium</name>
    <dbReference type="NCBI Taxonomy" id="349277"/>
    <lineage>
        <taxon>Bacteria</taxon>
        <taxon>Bacillati</taxon>
        <taxon>Actinomycetota</taxon>
        <taxon>Rubrobacteria</taxon>
        <taxon>Rubrobacterales</taxon>
        <taxon>Rubrobacteraceae</taxon>
        <taxon>environmental samples</taxon>
    </lineage>
</organism>
<accession>A0A6J4SDF7</accession>
<dbReference type="AlphaFoldDB" id="A0A6J4SDF7"/>
<dbReference type="EMBL" id="CADCVK010000333">
    <property type="protein sequence ID" value="CAA9492872.1"/>
    <property type="molecule type" value="Genomic_DNA"/>
</dbReference>
<proteinExistence type="predicted"/>
<gene>
    <name evidence="1" type="ORF">AVDCRST_MAG12-2194</name>
</gene>
<protein>
    <submittedName>
        <fullName evidence="1">Uncharacterized protein</fullName>
    </submittedName>
</protein>